<dbReference type="AlphaFoldDB" id="A0AAV1XHM9"/>
<evidence type="ECO:0000256" key="4">
    <source>
        <dbReference type="ARBA" id="ARBA00010858"/>
    </source>
</evidence>
<feature type="transmembrane region" description="Helical" evidence="9">
    <location>
        <begin position="43"/>
        <end position="71"/>
    </location>
</feature>
<dbReference type="GO" id="GO:0016020">
    <property type="term" value="C:membrane"/>
    <property type="evidence" value="ECO:0007669"/>
    <property type="project" value="UniProtKB-SubCell"/>
</dbReference>
<keyword evidence="6 9" id="KW-0812">Transmembrane</keyword>
<comment type="caution">
    <text evidence="10">The sequence shown here is derived from an EMBL/GenBank/DDBJ whole genome shotgun (WGS) entry which is preliminary data.</text>
</comment>
<keyword evidence="5" id="KW-0551">Lipid droplet</keyword>
<evidence type="ECO:0000256" key="5">
    <source>
        <dbReference type="ARBA" id="ARBA00022677"/>
    </source>
</evidence>
<dbReference type="EMBL" id="CAXHTB010000015">
    <property type="protein sequence ID" value="CAL0321200.1"/>
    <property type="molecule type" value="Genomic_DNA"/>
</dbReference>
<reference evidence="10 11" key="1">
    <citation type="submission" date="2024-03" db="EMBL/GenBank/DDBJ databases">
        <authorList>
            <person name="Martinez-Hernandez J."/>
        </authorList>
    </citation>
    <scope>NUCLEOTIDE SEQUENCE [LARGE SCALE GENOMIC DNA]</scope>
</reference>
<dbReference type="Pfam" id="PF01277">
    <property type="entry name" value="Oleosin"/>
    <property type="match status" value="1"/>
</dbReference>
<evidence type="ECO:0000256" key="7">
    <source>
        <dbReference type="ARBA" id="ARBA00022989"/>
    </source>
</evidence>
<evidence type="ECO:0000256" key="8">
    <source>
        <dbReference type="ARBA" id="ARBA00023136"/>
    </source>
</evidence>
<accession>A0AAV1XHM9</accession>
<dbReference type="PANTHER" id="PTHR33203">
    <property type="entry name" value="OLEOSIN"/>
    <property type="match status" value="1"/>
</dbReference>
<evidence type="ECO:0000256" key="2">
    <source>
        <dbReference type="ARBA" id="ARBA00004141"/>
    </source>
</evidence>
<dbReference type="PANTHER" id="PTHR33203:SF25">
    <property type="entry name" value="OLEOSIN 18.5 KDA"/>
    <property type="match status" value="1"/>
</dbReference>
<name>A0AAV1XHM9_LUPLU</name>
<protein>
    <recommendedName>
        <fullName evidence="12">Oleosin</fullName>
    </recommendedName>
</protein>
<evidence type="ECO:0000256" key="6">
    <source>
        <dbReference type="ARBA" id="ARBA00022692"/>
    </source>
</evidence>
<evidence type="ECO:0008006" key="12">
    <source>
        <dbReference type="Google" id="ProtNLM"/>
    </source>
</evidence>
<dbReference type="GO" id="GO:0009791">
    <property type="term" value="P:post-embryonic development"/>
    <property type="evidence" value="ECO:0007669"/>
    <property type="project" value="UniProtKB-ARBA"/>
</dbReference>
<keyword evidence="7 9" id="KW-1133">Transmembrane helix</keyword>
<evidence type="ECO:0000313" key="10">
    <source>
        <dbReference type="EMBL" id="CAL0321200.1"/>
    </source>
</evidence>
<evidence type="ECO:0000313" key="11">
    <source>
        <dbReference type="Proteomes" id="UP001497480"/>
    </source>
</evidence>
<dbReference type="InterPro" id="IPR000136">
    <property type="entry name" value="Oleosin"/>
</dbReference>
<proteinExistence type="inferred from homology"/>
<evidence type="ECO:0000256" key="9">
    <source>
        <dbReference type="SAM" id="Phobius"/>
    </source>
</evidence>
<feature type="transmembrane region" description="Helical" evidence="9">
    <location>
        <begin position="77"/>
        <end position="98"/>
    </location>
</feature>
<dbReference type="GO" id="GO:0048608">
    <property type="term" value="P:reproductive structure development"/>
    <property type="evidence" value="ECO:0007669"/>
    <property type="project" value="UniProtKB-ARBA"/>
</dbReference>
<keyword evidence="11" id="KW-1185">Reference proteome</keyword>
<evidence type="ECO:0000256" key="1">
    <source>
        <dbReference type="ARBA" id="ARBA00002582"/>
    </source>
</evidence>
<dbReference type="GO" id="GO:0005576">
    <property type="term" value="C:extracellular region"/>
    <property type="evidence" value="ECO:0007669"/>
    <property type="project" value="TreeGrafter"/>
</dbReference>
<dbReference type="GO" id="GO:0019915">
    <property type="term" value="P:lipid storage"/>
    <property type="evidence" value="ECO:0007669"/>
    <property type="project" value="TreeGrafter"/>
</dbReference>
<comment type="function">
    <text evidence="1">May have a structural role to stabilize the lipid body during desiccation of the seed by preventing coalescence of the oil. Probably interacts with both lipid and phospholipid moieties of lipid bodies. May also provide recognition signals for specific lipase anchorage in lipolysis during seedling growth.</text>
</comment>
<comment type="subcellular location">
    <subcellularLocation>
        <location evidence="3">Lipid droplet</location>
    </subcellularLocation>
    <subcellularLocation>
        <location evidence="2">Membrane</location>
        <topology evidence="2">Multi-pass membrane protein</topology>
    </subcellularLocation>
</comment>
<dbReference type="GO" id="GO:0012511">
    <property type="term" value="C:monolayer-surrounded lipid storage body"/>
    <property type="evidence" value="ECO:0007669"/>
    <property type="project" value="InterPro"/>
</dbReference>
<keyword evidence="8 9" id="KW-0472">Membrane</keyword>
<organism evidence="10 11">
    <name type="scientific">Lupinus luteus</name>
    <name type="common">European yellow lupine</name>
    <dbReference type="NCBI Taxonomy" id="3873"/>
    <lineage>
        <taxon>Eukaryota</taxon>
        <taxon>Viridiplantae</taxon>
        <taxon>Streptophyta</taxon>
        <taxon>Embryophyta</taxon>
        <taxon>Tracheophyta</taxon>
        <taxon>Spermatophyta</taxon>
        <taxon>Magnoliopsida</taxon>
        <taxon>eudicotyledons</taxon>
        <taxon>Gunneridae</taxon>
        <taxon>Pentapetalae</taxon>
        <taxon>rosids</taxon>
        <taxon>fabids</taxon>
        <taxon>Fabales</taxon>
        <taxon>Fabaceae</taxon>
        <taxon>Papilionoideae</taxon>
        <taxon>50 kb inversion clade</taxon>
        <taxon>genistoids sensu lato</taxon>
        <taxon>core genistoids</taxon>
        <taxon>Genisteae</taxon>
        <taxon>Lupinus</taxon>
    </lineage>
</organism>
<dbReference type="Proteomes" id="UP001497480">
    <property type="component" value="Unassembled WGS sequence"/>
</dbReference>
<evidence type="ECO:0000256" key="3">
    <source>
        <dbReference type="ARBA" id="ARBA00004502"/>
    </source>
</evidence>
<sequence length="154" mass="16024">MRIQDENSIKGKVIGCKVFGFPLPGETNTQTLQNSDKRSCTKVATAVTAGSSLLILSALLLAGTIIGLAIVTPLFVIFSPVLVPAVITVALLSLGFLASGSFGVAAMTVLTCLYQYVAGEHPLGSDQFGTARHKLMNKAREIKDYGGGGSFSSS</sequence>
<comment type="similarity">
    <text evidence="4">Belongs to the oleosin family.</text>
</comment>
<gene>
    <name evidence="10" type="ORF">LLUT_LOCUS22260</name>
</gene>